<feature type="transmembrane region" description="Helical" evidence="11">
    <location>
        <begin position="239"/>
        <end position="264"/>
    </location>
</feature>
<keyword evidence="6" id="KW-0067">ATP-binding</keyword>
<dbReference type="AlphaFoldDB" id="A0A9N9WKB7"/>
<protein>
    <recommendedName>
        <fullName evidence="14">Cation-transporting ATPase 13A3</fullName>
    </recommendedName>
</protein>
<keyword evidence="4" id="KW-0479">Metal-binding</keyword>
<proteinExistence type="predicted"/>
<dbReference type="GO" id="GO:0015203">
    <property type="term" value="F:polyamine transmembrane transporter activity"/>
    <property type="evidence" value="ECO:0007669"/>
    <property type="project" value="TreeGrafter"/>
</dbReference>
<evidence type="ECO:0000256" key="5">
    <source>
        <dbReference type="ARBA" id="ARBA00022741"/>
    </source>
</evidence>
<dbReference type="NCBIfam" id="TIGR01494">
    <property type="entry name" value="ATPase_P-type"/>
    <property type="match status" value="1"/>
</dbReference>
<feature type="transmembrane region" description="Helical" evidence="11">
    <location>
        <begin position="158"/>
        <end position="188"/>
    </location>
</feature>
<dbReference type="GO" id="GO:0016887">
    <property type="term" value="F:ATP hydrolysis activity"/>
    <property type="evidence" value="ECO:0007669"/>
    <property type="project" value="InterPro"/>
</dbReference>
<dbReference type="Proteomes" id="UP001153714">
    <property type="component" value="Chromosome 8"/>
</dbReference>
<feature type="transmembrane region" description="Helical" evidence="11">
    <location>
        <begin position="208"/>
        <end position="227"/>
    </location>
</feature>
<reference evidence="12" key="1">
    <citation type="submission" date="2021-12" db="EMBL/GenBank/DDBJ databases">
        <authorList>
            <person name="King R."/>
        </authorList>
    </citation>
    <scope>NUCLEOTIDE SEQUENCE</scope>
</reference>
<keyword evidence="3 11" id="KW-0812">Transmembrane</keyword>
<dbReference type="EMBL" id="OU893339">
    <property type="protein sequence ID" value="CAG9796143.1"/>
    <property type="molecule type" value="Genomic_DNA"/>
</dbReference>
<gene>
    <name evidence="12" type="ORF">DIATSA_LOCUS13351</name>
</gene>
<dbReference type="InterPro" id="IPR023214">
    <property type="entry name" value="HAD_sf"/>
</dbReference>
<evidence type="ECO:0000256" key="10">
    <source>
        <dbReference type="ARBA" id="ARBA00023136"/>
    </source>
</evidence>
<evidence type="ECO:0000256" key="1">
    <source>
        <dbReference type="ARBA" id="ARBA00004141"/>
    </source>
</evidence>
<keyword evidence="9 11" id="KW-1133">Transmembrane helix</keyword>
<dbReference type="PANTHER" id="PTHR45630">
    <property type="entry name" value="CATION-TRANSPORTING ATPASE-RELATED"/>
    <property type="match status" value="1"/>
</dbReference>
<dbReference type="InterPro" id="IPR036412">
    <property type="entry name" value="HAD-like_sf"/>
</dbReference>
<dbReference type="GO" id="GO:0016020">
    <property type="term" value="C:membrane"/>
    <property type="evidence" value="ECO:0007669"/>
    <property type="project" value="UniProtKB-SubCell"/>
</dbReference>
<dbReference type="GO" id="GO:0046872">
    <property type="term" value="F:metal ion binding"/>
    <property type="evidence" value="ECO:0007669"/>
    <property type="project" value="UniProtKB-KW"/>
</dbReference>
<keyword evidence="8" id="KW-1278">Translocase</keyword>
<evidence type="ECO:0000256" key="8">
    <source>
        <dbReference type="ARBA" id="ARBA00022967"/>
    </source>
</evidence>
<dbReference type="InterPro" id="IPR023298">
    <property type="entry name" value="ATPase_P-typ_TM_dom_sf"/>
</dbReference>
<organism evidence="12 13">
    <name type="scientific">Diatraea saccharalis</name>
    <name type="common">sugarcane borer</name>
    <dbReference type="NCBI Taxonomy" id="40085"/>
    <lineage>
        <taxon>Eukaryota</taxon>
        <taxon>Metazoa</taxon>
        <taxon>Ecdysozoa</taxon>
        <taxon>Arthropoda</taxon>
        <taxon>Hexapoda</taxon>
        <taxon>Insecta</taxon>
        <taxon>Pterygota</taxon>
        <taxon>Neoptera</taxon>
        <taxon>Endopterygota</taxon>
        <taxon>Lepidoptera</taxon>
        <taxon>Glossata</taxon>
        <taxon>Ditrysia</taxon>
        <taxon>Pyraloidea</taxon>
        <taxon>Crambidae</taxon>
        <taxon>Crambinae</taxon>
        <taxon>Diatraea</taxon>
    </lineage>
</organism>
<feature type="transmembrane region" description="Helical" evidence="11">
    <location>
        <begin position="276"/>
        <end position="295"/>
    </location>
</feature>
<evidence type="ECO:0000256" key="2">
    <source>
        <dbReference type="ARBA" id="ARBA00022553"/>
    </source>
</evidence>
<evidence type="ECO:0000313" key="12">
    <source>
        <dbReference type="EMBL" id="CAG9796143.1"/>
    </source>
</evidence>
<dbReference type="InterPro" id="IPR001757">
    <property type="entry name" value="P_typ_ATPase"/>
</dbReference>
<dbReference type="Gene3D" id="3.40.50.1000">
    <property type="entry name" value="HAD superfamily/HAD-like"/>
    <property type="match status" value="1"/>
</dbReference>
<keyword evidence="2" id="KW-0597">Phosphoprotein</keyword>
<name>A0A9N9WKB7_9NEOP</name>
<evidence type="ECO:0000256" key="11">
    <source>
        <dbReference type="SAM" id="Phobius"/>
    </source>
</evidence>
<evidence type="ECO:0000256" key="6">
    <source>
        <dbReference type="ARBA" id="ARBA00022840"/>
    </source>
</evidence>
<dbReference type="SUPFAM" id="SSF81665">
    <property type="entry name" value="Calcium ATPase, transmembrane domain M"/>
    <property type="match status" value="1"/>
</dbReference>
<evidence type="ECO:0000256" key="7">
    <source>
        <dbReference type="ARBA" id="ARBA00022842"/>
    </source>
</evidence>
<accession>A0A9N9WKB7</accession>
<keyword evidence="13" id="KW-1185">Reference proteome</keyword>
<dbReference type="GO" id="GO:0140358">
    <property type="term" value="F:P-type transmembrane transporter activity"/>
    <property type="evidence" value="ECO:0007669"/>
    <property type="project" value="InterPro"/>
</dbReference>
<dbReference type="GO" id="GO:0006874">
    <property type="term" value="P:intracellular calcium ion homeostasis"/>
    <property type="evidence" value="ECO:0007669"/>
    <property type="project" value="TreeGrafter"/>
</dbReference>
<sequence length="361" mass="40829">MVGRVIARGAVFARMTSDQKQQLITEYQALGYYVGMCGDGANDCGALRSAHVGISLSELESSVAAPFTSSHPDIVCVSRVLREGRAALTTSFGVFKFMISYSLTEFLSVAFLYYFDSNLTDFQFLYIDVALVVNFAFFFGMTEAYTGKLCKIPPLTSLLGLIPLFSLVGQMAFIVVAQYLSYFALTFFPWYERHTFVGEEENECWENYAIFTVSMFQYIIQAIVFSRGSPYRKSVLTNAHLMISFVIMTALCIYITIAPAQWLANFLQLRMPKDTLLSYIILLIAAVQFLIAIFFERVIIEFIMEGKQIIPKFLKEKRVNKTPYLLIKRQLTDMDYLDYNSSVCYDKETVTVSDSSSGKGS</sequence>
<reference evidence="12" key="2">
    <citation type="submission" date="2022-10" db="EMBL/GenBank/DDBJ databases">
        <authorList>
            <consortium name="ENA_rothamsted_submissions"/>
            <consortium name="culmorum"/>
            <person name="King R."/>
        </authorList>
    </citation>
    <scope>NUCLEOTIDE SEQUENCE</scope>
</reference>
<dbReference type="PANTHER" id="PTHR45630:SF8">
    <property type="entry name" value="CATION-TRANSPORTING ATPASE"/>
    <property type="match status" value="1"/>
</dbReference>
<keyword evidence="10 11" id="KW-0472">Membrane</keyword>
<evidence type="ECO:0000313" key="13">
    <source>
        <dbReference type="Proteomes" id="UP001153714"/>
    </source>
</evidence>
<dbReference type="InterPro" id="IPR006544">
    <property type="entry name" value="P-type_TPase_V"/>
</dbReference>
<feature type="transmembrane region" description="Helical" evidence="11">
    <location>
        <begin position="125"/>
        <end position="146"/>
    </location>
</feature>
<keyword evidence="5" id="KW-0547">Nucleotide-binding</keyword>
<keyword evidence="7" id="KW-0460">Magnesium</keyword>
<dbReference type="GO" id="GO:0005524">
    <property type="term" value="F:ATP binding"/>
    <property type="evidence" value="ECO:0007669"/>
    <property type="project" value="UniProtKB-KW"/>
</dbReference>
<evidence type="ECO:0000256" key="4">
    <source>
        <dbReference type="ARBA" id="ARBA00022723"/>
    </source>
</evidence>
<evidence type="ECO:0000256" key="3">
    <source>
        <dbReference type="ARBA" id="ARBA00022692"/>
    </source>
</evidence>
<dbReference type="GO" id="GO:0019829">
    <property type="term" value="F:ATPase-coupled monoatomic cation transmembrane transporter activity"/>
    <property type="evidence" value="ECO:0007669"/>
    <property type="project" value="TreeGrafter"/>
</dbReference>
<evidence type="ECO:0000256" key="9">
    <source>
        <dbReference type="ARBA" id="ARBA00022989"/>
    </source>
</evidence>
<feature type="transmembrane region" description="Helical" evidence="11">
    <location>
        <begin position="92"/>
        <end position="113"/>
    </location>
</feature>
<dbReference type="SUPFAM" id="SSF56784">
    <property type="entry name" value="HAD-like"/>
    <property type="match status" value="1"/>
</dbReference>
<comment type="subcellular location">
    <subcellularLocation>
        <location evidence="1">Membrane</location>
        <topology evidence="1">Multi-pass membrane protein</topology>
    </subcellularLocation>
</comment>
<dbReference type="OrthoDB" id="48943at2759"/>
<evidence type="ECO:0008006" key="14">
    <source>
        <dbReference type="Google" id="ProtNLM"/>
    </source>
</evidence>